<evidence type="ECO:0000313" key="1">
    <source>
        <dbReference type="EnsemblMetazoa" id="AALFPA23_001527.P38722"/>
    </source>
</evidence>
<dbReference type="Pfam" id="PF05380">
    <property type="entry name" value="Peptidase_A17"/>
    <property type="match status" value="1"/>
</dbReference>
<dbReference type="EnsemblMetazoa" id="AALFPA23_001527.R38722">
    <property type="protein sequence ID" value="AALFPA23_001527.P38722"/>
    <property type="gene ID" value="AALFPA23_001527"/>
</dbReference>
<dbReference type="InterPro" id="IPR043502">
    <property type="entry name" value="DNA/RNA_pol_sf"/>
</dbReference>
<dbReference type="Proteomes" id="UP000069940">
    <property type="component" value="Unassembled WGS sequence"/>
</dbReference>
<evidence type="ECO:0000313" key="2">
    <source>
        <dbReference type="Proteomes" id="UP000069940"/>
    </source>
</evidence>
<dbReference type="RefSeq" id="XP_062713964.1">
    <property type="nucleotide sequence ID" value="XM_062857980.1"/>
</dbReference>
<name>A0ABM1XPA4_AEDAL</name>
<accession>A0ABM1XPA4</accession>
<reference evidence="2" key="1">
    <citation type="journal article" date="2015" name="Proc. Natl. Acad. Sci. U.S.A.">
        <title>Genome sequence of the Asian Tiger mosquito, Aedes albopictus, reveals insights into its biology, genetics, and evolution.</title>
        <authorList>
            <person name="Chen X.G."/>
            <person name="Jiang X."/>
            <person name="Gu J."/>
            <person name="Xu M."/>
            <person name="Wu Y."/>
            <person name="Deng Y."/>
            <person name="Zhang C."/>
            <person name="Bonizzoni M."/>
            <person name="Dermauw W."/>
            <person name="Vontas J."/>
            <person name="Armbruster P."/>
            <person name="Huang X."/>
            <person name="Yang Y."/>
            <person name="Zhang H."/>
            <person name="He W."/>
            <person name="Peng H."/>
            <person name="Liu Y."/>
            <person name="Wu K."/>
            <person name="Chen J."/>
            <person name="Lirakis M."/>
            <person name="Topalis P."/>
            <person name="Van Leeuwen T."/>
            <person name="Hall A.B."/>
            <person name="Jiang X."/>
            <person name="Thorpe C."/>
            <person name="Mueller R.L."/>
            <person name="Sun C."/>
            <person name="Waterhouse R.M."/>
            <person name="Yan G."/>
            <person name="Tu Z.J."/>
            <person name="Fang X."/>
            <person name="James A.A."/>
        </authorList>
    </citation>
    <scope>NUCLEOTIDE SEQUENCE [LARGE SCALE GENOMIC DNA]</scope>
    <source>
        <strain evidence="2">Foshan</strain>
    </source>
</reference>
<keyword evidence="2" id="KW-1185">Reference proteome</keyword>
<evidence type="ECO:0008006" key="3">
    <source>
        <dbReference type="Google" id="ProtNLM"/>
    </source>
</evidence>
<dbReference type="InterPro" id="IPR008042">
    <property type="entry name" value="Retrotrans_Pao"/>
</dbReference>
<protein>
    <recommendedName>
        <fullName evidence="3">Reverse transcriptase domain-containing protein</fullName>
    </recommendedName>
</protein>
<dbReference type="GeneID" id="134290782"/>
<organism evidence="1 2">
    <name type="scientific">Aedes albopictus</name>
    <name type="common">Asian tiger mosquito</name>
    <name type="synonym">Stegomyia albopicta</name>
    <dbReference type="NCBI Taxonomy" id="7160"/>
    <lineage>
        <taxon>Eukaryota</taxon>
        <taxon>Metazoa</taxon>
        <taxon>Ecdysozoa</taxon>
        <taxon>Arthropoda</taxon>
        <taxon>Hexapoda</taxon>
        <taxon>Insecta</taxon>
        <taxon>Pterygota</taxon>
        <taxon>Neoptera</taxon>
        <taxon>Endopterygota</taxon>
        <taxon>Diptera</taxon>
        <taxon>Nematocera</taxon>
        <taxon>Culicoidea</taxon>
        <taxon>Culicidae</taxon>
        <taxon>Culicinae</taxon>
        <taxon>Aedini</taxon>
        <taxon>Aedes</taxon>
        <taxon>Stegomyia</taxon>
    </lineage>
</organism>
<sequence>MQHRQLHICKRPTLSDLNEYVREFFTLESLAIAAAPSVESAEDDRARKILENSTKRTNCGKFETGPDLLTSLLAVMFQFREREVAITADIREMFLQILIRPEDRSALLFLWRDSPEQPVKIMVTDVAIFGATCSPVQSQFVKNLNAAEYEDSYPKASAAIKHKHYVDDYLDSVDTVDEAVQLATDVTTIHGKANFFIRNWRSNKLEVLERTEEVTPVSTKQFTAGKEINLERVLGMMWLPDEDVFAFNFCLRDDIRHLMNGEAIPTKREVLSVVMSLYNPLGLVAVFVVHGKVIIQDTWRANIGWDDDIR</sequence>
<proteinExistence type="predicted"/>
<reference evidence="1" key="2">
    <citation type="submission" date="2025-05" db="UniProtKB">
        <authorList>
            <consortium name="EnsemblMetazoa"/>
        </authorList>
    </citation>
    <scope>IDENTIFICATION</scope>
    <source>
        <strain evidence="1">Foshan</strain>
    </source>
</reference>
<dbReference type="PANTHER" id="PTHR47331">
    <property type="entry name" value="PHD-TYPE DOMAIN-CONTAINING PROTEIN"/>
    <property type="match status" value="1"/>
</dbReference>
<dbReference type="SUPFAM" id="SSF56672">
    <property type="entry name" value="DNA/RNA polymerases"/>
    <property type="match status" value="1"/>
</dbReference>